<dbReference type="EnsemblMetazoa" id="ENSAATROPT008956">
    <property type="protein sequence ID" value="ENSAATROPP008089"/>
    <property type="gene ID" value="ENSAATROPG007296"/>
</dbReference>
<keyword evidence="4" id="KW-1185">Reference proteome</keyword>
<feature type="transmembrane region" description="Helical" evidence="2">
    <location>
        <begin position="6"/>
        <end position="26"/>
    </location>
</feature>
<keyword evidence="2" id="KW-0472">Membrane</keyword>
<reference evidence="3" key="1">
    <citation type="submission" date="2024-04" db="UniProtKB">
        <authorList>
            <consortium name="EnsemblMetazoa"/>
        </authorList>
    </citation>
    <scope>IDENTIFICATION</scope>
    <source>
        <strain evidence="3">EBRO</strain>
    </source>
</reference>
<accession>A0AAG5DBB8</accession>
<evidence type="ECO:0000313" key="4">
    <source>
        <dbReference type="Proteomes" id="UP000075880"/>
    </source>
</evidence>
<evidence type="ECO:0000313" key="3">
    <source>
        <dbReference type="EnsemblMetazoa" id="ENSAATROPP008089"/>
    </source>
</evidence>
<name>A0AAG5DBB8_ANOAO</name>
<protein>
    <submittedName>
        <fullName evidence="3">Uncharacterized protein</fullName>
    </submittedName>
</protein>
<dbReference type="Proteomes" id="UP000075880">
    <property type="component" value="Unassembled WGS sequence"/>
</dbReference>
<keyword evidence="2" id="KW-0812">Transmembrane</keyword>
<evidence type="ECO:0000256" key="1">
    <source>
        <dbReference type="SAM" id="MobiDB-lite"/>
    </source>
</evidence>
<evidence type="ECO:0000256" key="2">
    <source>
        <dbReference type="SAM" id="Phobius"/>
    </source>
</evidence>
<dbReference type="AlphaFoldDB" id="A0AAG5DBB8"/>
<sequence>MGDFVIESISIVFGFLLIVWACRVCCKKRTNEGVVISTTPVVITSEVHRVATGAQAAPSRVVVHGHPTGTAVFPPMPAPYPAMPAPYPAHQPYPAQPYPVVQQYPAQSGAPVPPQDVHFPALPPMMQHPIPGAPPPAASGPAIAPPSYDQAMSSNYAPQAPYNPDFKSGH</sequence>
<organism evidence="3 4">
    <name type="scientific">Anopheles atroparvus</name>
    <name type="common">European mosquito</name>
    <dbReference type="NCBI Taxonomy" id="41427"/>
    <lineage>
        <taxon>Eukaryota</taxon>
        <taxon>Metazoa</taxon>
        <taxon>Ecdysozoa</taxon>
        <taxon>Arthropoda</taxon>
        <taxon>Hexapoda</taxon>
        <taxon>Insecta</taxon>
        <taxon>Pterygota</taxon>
        <taxon>Neoptera</taxon>
        <taxon>Endopterygota</taxon>
        <taxon>Diptera</taxon>
        <taxon>Nematocera</taxon>
        <taxon>Culicoidea</taxon>
        <taxon>Culicidae</taxon>
        <taxon>Anophelinae</taxon>
        <taxon>Anopheles</taxon>
    </lineage>
</organism>
<feature type="region of interest" description="Disordered" evidence="1">
    <location>
        <begin position="129"/>
        <end position="170"/>
    </location>
</feature>
<proteinExistence type="predicted"/>
<keyword evidence="2" id="KW-1133">Transmembrane helix</keyword>